<evidence type="ECO:0000313" key="2">
    <source>
        <dbReference type="EMBL" id="KIY65133.1"/>
    </source>
</evidence>
<evidence type="ECO:0000256" key="1">
    <source>
        <dbReference type="SAM" id="MobiDB-lite"/>
    </source>
</evidence>
<gene>
    <name evidence="2" type="ORF">CYLTODRAFT_412820</name>
</gene>
<feature type="compositionally biased region" description="Basic residues" evidence="1">
    <location>
        <begin position="32"/>
        <end position="41"/>
    </location>
</feature>
<dbReference type="EMBL" id="KN880603">
    <property type="protein sequence ID" value="KIY65133.1"/>
    <property type="molecule type" value="Genomic_DNA"/>
</dbReference>
<evidence type="ECO:0000313" key="3">
    <source>
        <dbReference type="Proteomes" id="UP000054007"/>
    </source>
</evidence>
<name>A0A0D7B3F7_9AGAR</name>
<keyword evidence="3" id="KW-1185">Reference proteome</keyword>
<organism evidence="2 3">
    <name type="scientific">Cylindrobasidium torrendii FP15055 ss-10</name>
    <dbReference type="NCBI Taxonomy" id="1314674"/>
    <lineage>
        <taxon>Eukaryota</taxon>
        <taxon>Fungi</taxon>
        <taxon>Dikarya</taxon>
        <taxon>Basidiomycota</taxon>
        <taxon>Agaricomycotina</taxon>
        <taxon>Agaricomycetes</taxon>
        <taxon>Agaricomycetidae</taxon>
        <taxon>Agaricales</taxon>
        <taxon>Marasmiineae</taxon>
        <taxon>Physalacriaceae</taxon>
        <taxon>Cylindrobasidium</taxon>
    </lineage>
</organism>
<accession>A0A0D7B3F7</accession>
<protein>
    <submittedName>
        <fullName evidence="2">Uncharacterized protein</fullName>
    </submittedName>
</protein>
<dbReference type="Proteomes" id="UP000054007">
    <property type="component" value="Unassembled WGS sequence"/>
</dbReference>
<feature type="region of interest" description="Disordered" evidence="1">
    <location>
        <begin position="25"/>
        <end position="53"/>
    </location>
</feature>
<sequence>MASVPTAGRVSSLRLLLGPPVYSQHCRGNQRTQKKRKKSQKPRSGEPGRTLQKLGDHYRHRNLKEISGCQECLFASRSIRLQWTISPDGTLKVFHCTLPHSFIALLWEPTPSLARKAIAFIDNDNDTQALNRWRWRMAKNDSNDSLRSARLRQNEALPTFCGGVSPVDM</sequence>
<reference evidence="2 3" key="1">
    <citation type="journal article" date="2015" name="Fungal Genet. Biol.">
        <title>Evolution of novel wood decay mechanisms in Agaricales revealed by the genome sequences of Fistulina hepatica and Cylindrobasidium torrendii.</title>
        <authorList>
            <person name="Floudas D."/>
            <person name="Held B.W."/>
            <person name="Riley R."/>
            <person name="Nagy L.G."/>
            <person name="Koehler G."/>
            <person name="Ransdell A.S."/>
            <person name="Younus H."/>
            <person name="Chow J."/>
            <person name="Chiniquy J."/>
            <person name="Lipzen A."/>
            <person name="Tritt A."/>
            <person name="Sun H."/>
            <person name="Haridas S."/>
            <person name="LaButti K."/>
            <person name="Ohm R.A."/>
            <person name="Kues U."/>
            <person name="Blanchette R.A."/>
            <person name="Grigoriev I.V."/>
            <person name="Minto R.E."/>
            <person name="Hibbett D.S."/>
        </authorList>
    </citation>
    <scope>NUCLEOTIDE SEQUENCE [LARGE SCALE GENOMIC DNA]</scope>
    <source>
        <strain evidence="2 3">FP15055 ss-10</strain>
    </source>
</reference>
<dbReference type="AlphaFoldDB" id="A0A0D7B3F7"/>
<proteinExistence type="predicted"/>